<sequence>MTLKLLLMAITEALWRKTAMNAAQGKKTAMNPAQWEKTAMNVAPALFPGAKKATMTTMAAAATDDDNEVPPSPPFHSVKDGEAVRLKDLGRSEEKNLVIPFSCQFSSAPFRQGPDPEVDFVAE</sequence>
<accession>A0ACB9RZL3</accession>
<protein>
    <submittedName>
        <fullName evidence="1">Uncharacterized protein</fullName>
    </submittedName>
</protein>
<comment type="caution">
    <text evidence="1">The sequence shown here is derived from an EMBL/GenBank/DDBJ whole genome shotgun (WGS) entry which is preliminary data.</text>
</comment>
<dbReference type="EMBL" id="CM042881">
    <property type="protein sequence ID" value="KAI4384447.1"/>
    <property type="molecule type" value="Genomic_DNA"/>
</dbReference>
<proteinExistence type="predicted"/>
<keyword evidence="2" id="KW-1185">Reference proteome</keyword>
<evidence type="ECO:0000313" key="1">
    <source>
        <dbReference type="EMBL" id="KAI4384447.1"/>
    </source>
</evidence>
<name>A0ACB9RZL3_9MYRT</name>
<reference evidence="2" key="1">
    <citation type="journal article" date="2023" name="Front. Plant Sci.">
        <title>Chromosomal-level genome assembly of Melastoma candidum provides insights into trichome evolution.</title>
        <authorList>
            <person name="Zhong Y."/>
            <person name="Wu W."/>
            <person name="Sun C."/>
            <person name="Zou P."/>
            <person name="Liu Y."/>
            <person name="Dai S."/>
            <person name="Zhou R."/>
        </authorList>
    </citation>
    <scope>NUCLEOTIDE SEQUENCE [LARGE SCALE GENOMIC DNA]</scope>
</reference>
<organism evidence="1 2">
    <name type="scientific">Melastoma candidum</name>
    <dbReference type="NCBI Taxonomy" id="119954"/>
    <lineage>
        <taxon>Eukaryota</taxon>
        <taxon>Viridiplantae</taxon>
        <taxon>Streptophyta</taxon>
        <taxon>Embryophyta</taxon>
        <taxon>Tracheophyta</taxon>
        <taxon>Spermatophyta</taxon>
        <taxon>Magnoliopsida</taxon>
        <taxon>eudicotyledons</taxon>
        <taxon>Gunneridae</taxon>
        <taxon>Pentapetalae</taxon>
        <taxon>rosids</taxon>
        <taxon>malvids</taxon>
        <taxon>Myrtales</taxon>
        <taxon>Melastomataceae</taxon>
        <taxon>Melastomatoideae</taxon>
        <taxon>Melastomateae</taxon>
        <taxon>Melastoma</taxon>
    </lineage>
</organism>
<dbReference type="Proteomes" id="UP001057402">
    <property type="component" value="Chromosome 2"/>
</dbReference>
<gene>
    <name evidence="1" type="ORF">MLD38_002604</name>
</gene>
<evidence type="ECO:0000313" key="2">
    <source>
        <dbReference type="Proteomes" id="UP001057402"/>
    </source>
</evidence>